<dbReference type="Proteomes" id="UP000053573">
    <property type="component" value="Unassembled WGS sequence"/>
</dbReference>
<feature type="non-terminal residue" evidence="1">
    <location>
        <position position="1"/>
    </location>
</feature>
<sequence length="89" mass="10441">SSVYSFSFIIYLSSAQKTVKLSLQSFTVSLLSSYEKTSVQFLISTIIYLHYTKQLKERRILYTHSIIHIHCFHYIQNNNSYLSINITLL</sequence>
<reference evidence="2" key="1">
    <citation type="journal article" date="2015" name="PLoS Genet.">
        <title>The dynamic genome and transcriptome of the human fungal pathogen Blastomyces and close relative Emmonsia.</title>
        <authorList>
            <person name="Munoz J.F."/>
            <person name="Gauthier G.M."/>
            <person name="Desjardins C.A."/>
            <person name="Gallo J.E."/>
            <person name="Holder J."/>
            <person name="Sullivan T.D."/>
            <person name="Marty A.J."/>
            <person name="Carmen J.C."/>
            <person name="Chen Z."/>
            <person name="Ding L."/>
            <person name="Gujja S."/>
            <person name="Magrini V."/>
            <person name="Misas E."/>
            <person name="Mitreva M."/>
            <person name="Priest M."/>
            <person name="Saif S."/>
            <person name="Whiston E.A."/>
            <person name="Young S."/>
            <person name="Zeng Q."/>
            <person name="Goldman W.E."/>
            <person name="Mardis E.R."/>
            <person name="Taylor J.W."/>
            <person name="McEwen J.G."/>
            <person name="Clay O.K."/>
            <person name="Klein B.S."/>
            <person name="Cuomo C.A."/>
        </authorList>
    </citation>
    <scope>NUCLEOTIDE SEQUENCE [LARGE SCALE GENOMIC DNA]</scope>
    <source>
        <strain evidence="2">UAMH 139</strain>
    </source>
</reference>
<comment type="caution">
    <text evidence="1">The sequence shown here is derived from an EMBL/GenBank/DDBJ whole genome shotgun (WGS) entry which is preliminary data.</text>
</comment>
<evidence type="ECO:0000313" key="1">
    <source>
        <dbReference type="EMBL" id="KLJ13230.1"/>
    </source>
</evidence>
<dbReference type="OrthoDB" id="4190386at2759"/>
<accession>A0A0H1BPE0</accession>
<protein>
    <submittedName>
        <fullName evidence="1">Uncharacterized protein</fullName>
    </submittedName>
</protein>
<name>A0A0H1BPE0_9EURO</name>
<dbReference type="AlphaFoldDB" id="A0A0H1BPE0"/>
<keyword evidence="2" id="KW-1185">Reference proteome</keyword>
<evidence type="ECO:0000313" key="2">
    <source>
        <dbReference type="Proteomes" id="UP000053573"/>
    </source>
</evidence>
<dbReference type="EMBL" id="LDEV01000451">
    <property type="protein sequence ID" value="KLJ13230.1"/>
    <property type="molecule type" value="Genomic_DNA"/>
</dbReference>
<proteinExistence type="predicted"/>
<organism evidence="1 2">
    <name type="scientific">Blastomyces silverae</name>
    <dbReference type="NCBI Taxonomy" id="2060906"/>
    <lineage>
        <taxon>Eukaryota</taxon>
        <taxon>Fungi</taxon>
        <taxon>Dikarya</taxon>
        <taxon>Ascomycota</taxon>
        <taxon>Pezizomycotina</taxon>
        <taxon>Eurotiomycetes</taxon>
        <taxon>Eurotiomycetidae</taxon>
        <taxon>Onygenales</taxon>
        <taxon>Ajellomycetaceae</taxon>
        <taxon>Blastomyces</taxon>
    </lineage>
</organism>
<gene>
    <name evidence="1" type="ORF">EMPG_11827</name>
</gene>